<evidence type="ECO:0000313" key="2">
    <source>
        <dbReference type="EMBL" id="KAL3816255.1"/>
    </source>
</evidence>
<name>A0ABD3RVL5_9STRA</name>
<feature type="region of interest" description="Disordered" evidence="1">
    <location>
        <begin position="15"/>
        <end position="49"/>
    </location>
</feature>
<evidence type="ECO:0008006" key="4">
    <source>
        <dbReference type="Google" id="ProtNLM"/>
    </source>
</evidence>
<sequence length="565" mass="65129">MIRLRGKFLTHRRHRRRGGGVEARGVGNIDVNDDYYDDDDDDDDDDDGGEGLDGWCDGLAYASEADYYRMPWYDGDDDDARRENGHDGDRTDVGNGIERGNGVGFATSIIPRGRGPIEYDDIFDMRRRKLLVLKQMMDAMPRRIKILRMAEFDLNPDVLVRDLIKEYGLSLSDEYMPLPPRIDPIRGRHVDDNDASLTCMEYSKWKEAMQRIDWNLEGYFGHNRFDCRLCRDSDGQRMSSTNDNIMKNDMPIGGPPTSIYLLGERNSGTTFVSNTLAMAFDPPNTMGSKNEKFSIDVPVLLHKHMFRHDLLDDGELREIRSRGDILWIMVVRPPCDCLFTIVRFPVYLLRAEAMYRKPYHFCPPKKPEMCGPGSDPNKKLWLNQNFVAGMSLQDFFEIEWSDWAESVPFLRDQGSHGAPIGKVVSISKVSANYTYPNVFRLRKRKLEIMKQIVEAVPRNVKFVHLNELERSPEMFIQGLVGEFNLTVRDGYEPQSPSKVVHTTVCLTPEEWDSAQNNIDWKIEAEFGFSPFECRMCHGYEKSISFYNRWKEGKKVKGLVDVNKKS</sequence>
<gene>
    <name evidence="2" type="ORF">ACHAXA_000194</name>
</gene>
<dbReference type="Proteomes" id="UP001530377">
    <property type="component" value="Unassembled WGS sequence"/>
</dbReference>
<dbReference type="AlphaFoldDB" id="A0ABD3RVL5"/>
<evidence type="ECO:0000313" key="3">
    <source>
        <dbReference type="Proteomes" id="UP001530377"/>
    </source>
</evidence>
<protein>
    <recommendedName>
        <fullName evidence="4">Sulfotransferase domain-containing protein</fullName>
    </recommendedName>
</protein>
<accession>A0ABD3RVL5</accession>
<organism evidence="2 3">
    <name type="scientific">Cyclostephanos tholiformis</name>
    <dbReference type="NCBI Taxonomy" id="382380"/>
    <lineage>
        <taxon>Eukaryota</taxon>
        <taxon>Sar</taxon>
        <taxon>Stramenopiles</taxon>
        <taxon>Ochrophyta</taxon>
        <taxon>Bacillariophyta</taxon>
        <taxon>Coscinodiscophyceae</taxon>
        <taxon>Thalassiosirophycidae</taxon>
        <taxon>Stephanodiscales</taxon>
        <taxon>Stephanodiscaceae</taxon>
        <taxon>Cyclostephanos</taxon>
    </lineage>
</organism>
<feature type="compositionally biased region" description="Acidic residues" evidence="1">
    <location>
        <begin position="31"/>
        <end position="49"/>
    </location>
</feature>
<reference evidence="2 3" key="1">
    <citation type="submission" date="2024-10" db="EMBL/GenBank/DDBJ databases">
        <title>Updated reference genomes for cyclostephanoid diatoms.</title>
        <authorList>
            <person name="Roberts W.R."/>
            <person name="Alverson A.J."/>
        </authorList>
    </citation>
    <scope>NUCLEOTIDE SEQUENCE [LARGE SCALE GENOMIC DNA]</scope>
    <source>
        <strain evidence="2 3">AJA228-03</strain>
    </source>
</reference>
<evidence type="ECO:0000256" key="1">
    <source>
        <dbReference type="SAM" id="MobiDB-lite"/>
    </source>
</evidence>
<comment type="caution">
    <text evidence="2">The sequence shown here is derived from an EMBL/GenBank/DDBJ whole genome shotgun (WGS) entry which is preliminary data.</text>
</comment>
<dbReference type="EMBL" id="JALLPB020000157">
    <property type="protein sequence ID" value="KAL3816255.1"/>
    <property type="molecule type" value="Genomic_DNA"/>
</dbReference>
<keyword evidence="3" id="KW-1185">Reference proteome</keyword>
<proteinExistence type="predicted"/>